<dbReference type="EMBL" id="CP039348">
    <property type="protein sequence ID" value="QCD89846.1"/>
    <property type="molecule type" value="Genomic_DNA"/>
</dbReference>
<name>A0A4D6LNR9_VIGUN</name>
<keyword evidence="2" id="KW-0732">Signal</keyword>
<evidence type="ECO:0000313" key="4">
    <source>
        <dbReference type="Proteomes" id="UP000501690"/>
    </source>
</evidence>
<protein>
    <submittedName>
        <fullName evidence="3">Uncharacterized protein</fullName>
    </submittedName>
</protein>
<gene>
    <name evidence="3" type="ORF">DEO72_LG4g796</name>
</gene>
<accession>A0A4D6LNR9</accession>
<organism evidence="3 4">
    <name type="scientific">Vigna unguiculata</name>
    <name type="common">Cowpea</name>
    <dbReference type="NCBI Taxonomy" id="3917"/>
    <lineage>
        <taxon>Eukaryota</taxon>
        <taxon>Viridiplantae</taxon>
        <taxon>Streptophyta</taxon>
        <taxon>Embryophyta</taxon>
        <taxon>Tracheophyta</taxon>
        <taxon>Spermatophyta</taxon>
        <taxon>Magnoliopsida</taxon>
        <taxon>eudicotyledons</taxon>
        <taxon>Gunneridae</taxon>
        <taxon>Pentapetalae</taxon>
        <taxon>rosids</taxon>
        <taxon>fabids</taxon>
        <taxon>Fabales</taxon>
        <taxon>Fabaceae</taxon>
        <taxon>Papilionoideae</taxon>
        <taxon>50 kb inversion clade</taxon>
        <taxon>NPAAA clade</taxon>
        <taxon>indigoferoid/millettioid clade</taxon>
        <taxon>Phaseoleae</taxon>
        <taxon>Vigna</taxon>
    </lineage>
</organism>
<dbReference type="Proteomes" id="UP000501690">
    <property type="component" value="Linkage Group LG4"/>
</dbReference>
<evidence type="ECO:0000256" key="1">
    <source>
        <dbReference type="SAM" id="MobiDB-lite"/>
    </source>
</evidence>
<reference evidence="3 4" key="1">
    <citation type="submission" date="2019-04" db="EMBL/GenBank/DDBJ databases">
        <title>An improved genome assembly and genetic linkage map for asparagus bean, Vigna unguiculata ssp. sesquipedialis.</title>
        <authorList>
            <person name="Xia Q."/>
            <person name="Zhang R."/>
            <person name="Dong Y."/>
        </authorList>
    </citation>
    <scope>NUCLEOTIDE SEQUENCE [LARGE SCALE GENOMIC DNA]</scope>
    <source>
        <tissue evidence="3">Leaf</tissue>
    </source>
</reference>
<feature type="chain" id="PRO_5020031846" evidence="2">
    <location>
        <begin position="28"/>
        <end position="113"/>
    </location>
</feature>
<proteinExistence type="predicted"/>
<evidence type="ECO:0000313" key="3">
    <source>
        <dbReference type="EMBL" id="QCD89846.1"/>
    </source>
</evidence>
<feature type="region of interest" description="Disordered" evidence="1">
    <location>
        <begin position="37"/>
        <end position="113"/>
    </location>
</feature>
<keyword evidence="4" id="KW-1185">Reference proteome</keyword>
<feature type="signal peptide" evidence="2">
    <location>
        <begin position="1"/>
        <end position="27"/>
    </location>
</feature>
<dbReference type="AlphaFoldDB" id="A0A4D6LNR9"/>
<feature type="compositionally biased region" description="Gly residues" evidence="1">
    <location>
        <begin position="92"/>
        <end position="105"/>
    </location>
</feature>
<sequence>MEKVVRWFCRRWWQFPLLLLHGTRVQGRRRTRTLMEEDGGGTRFAQMQVRGGGGARSCDRGENDAEVVGEGGVRDGAVGREKEMVAPPLLQIGGGRRGDGGGGCHGDGRRGEN</sequence>
<evidence type="ECO:0000256" key="2">
    <source>
        <dbReference type="SAM" id="SignalP"/>
    </source>
</evidence>